<name>A0A9W8H5U5_9FUNG</name>
<feature type="domain" description="AB hydrolase-1" evidence="5">
    <location>
        <begin position="125"/>
        <end position="370"/>
    </location>
</feature>
<comment type="similarity">
    <text evidence="1">Belongs to the AB hydrolase superfamily. AB hydrolase 4 family.</text>
</comment>
<dbReference type="Proteomes" id="UP001140217">
    <property type="component" value="Unassembled WGS sequence"/>
</dbReference>
<dbReference type="EMBL" id="JANBUL010000224">
    <property type="protein sequence ID" value="KAJ2778526.1"/>
    <property type="molecule type" value="Genomic_DNA"/>
</dbReference>
<evidence type="ECO:0000256" key="4">
    <source>
        <dbReference type="PIRSR" id="PIRSR005211-1"/>
    </source>
</evidence>
<dbReference type="InterPro" id="IPR012020">
    <property type="entry name" value="ABHD4"/>
</dbReference>
<evidence type="ECO:0000256" key="2">
    <source>
        <dbReference type="ARBA" id="ARBA00022487"/>
    </source>
</evidence>
<dbReference type="SUPFAM" id="SSF53474">
    <property type="entry name" value="alpha/beta-Hydrolases"/>
    <property type="match status" value="1"/>
</dbReference>
<keyword evidence="7" id="KW-1185">Reference proteome</keyword>
<dbReference type="GO" id="GO:0034338">
    <property type="term" value="F:short-chain carboxylesterase activity"/>
    <property type="evidence" value="ECO:0007669"/>
    <property type="project" value="TreeGrafter"/>
</dbReference>
<dbReference type="Gene3D" id="3.40.50.1820">
    <property type="entry name" value="alpha/beta hydrolase"/>
    <property type="match status" value="1"/>
</dbReference>
<sequence>MDGYTTALVCAAAAAGAALVRSGKRYIDNSAVELLAAPDGVRAMIEAHCPSLVAPARARLVPPPYLPTGMLQTIYGAMVALRRDSESDIEYDRQLRTMEDGGTVSLDWFPARPSGPECAQPIAIVMSGLGGSAYEYHIRCLAKHLATKSRAGMRVAVLNYRGSGRTPLTSSTMYNGYDTSDIYDTVGYLAQSFPRAPLVCVGFSMGANLLARYLGETGDKSRIAACVTVSCPFSGETAGRAINAPGLLFDKFFQPALTGTIKRIVKRNQDIIQSGAITYDIDAIMRAKRVCDVDNALTARAYGFKDCWEYYAACSSTDFIERIRCPFLAINALDDPIALPEGLPMDQIAKNPRAAIALVAHGGHIGFFSGLSARMWHLQPVLEFLDAVLADKAE</sequence>
<evidence type="ECO:0000259" key="5">
    <source>
        <dbReference type="Pfam" id="PF00561"/>
    </source>
</evidence>
<gene>
    <name evidence="6" type="ORF">H4R18_004552</name>
</gene>
<protein>
    <recommendedName>
        <fullName evidence="5">AB hydrolase-1 domain-containing protein</fullName>
    </recommendedName>
</protein>
<organism evidence="6 7">
    <name type="scientific">Coemansia javaensis</name>
    <dbReference type="NCBI Taxonomy" id="2761396"/>
    <lineage>
        <taxon>Eukaryota</taxon>
        <taxon>Fungi</taxon>
        <taxon>Fungi incertae sedis</taxon>
        <taxon>Zoopagomycota</taxon>
        <taxon>Kickxellomycotina</taxon>
        <taxon>Kickxellomycetes</taxon>
        <taxon>Kickxellales</taxon>
        <taxon>Kickxellaceae</taxon>
        <taxon>Coemansia</taxon>
    </lineage>
</organism>
<dbReference type="InterPro" id="IPR050960">
    <property type="entry name" value="AB_hydrolase_4_sf"/>
</dbReference>
<feature type="active site" description="Charge relay system" evidence="4">
    <location>
        <position position="335"/>
    </location>
</feature>
<dbReference type="InterPro" id="IPR000952">
    <property type="entry name" value="AB_hydrolase_4_CS"/>
</dbReference>
<evidence type="ECO:0000313" key="6">
    <source>
        <dbReference type="EMBL" id="KAJ2778526.1"/>
    </source>
</evidence>
<evidence type="ECO:0000256" key="1">
    <source>
        <dbReference type="ARBA" id="ARBA00010884"/>
    </source>
</evidence>
<dbReference type="AlphaFoldDB" id="A0A9W8H5U5"/>
<dbReference type="InterPro" id="IPR000073">
    <property type="entry name" value="AB_hydrolase_1"/>
</dbReference>
<reference evidence="6" key="1">
    <citation type="submission" date="2022-07" db="EMBL/GenBank/DDBJ databases">
        <title>Phylogenomic reconstructions and comparative analyses of Kickxellomycotina fungi.</title>
        <authorList>
            <person name="Reynolds N.K."/>
            <person name="Stajich J.E."/>
            <person name="Barry K."/>
            <person name="Grigoriev I.V."/>
            <person name="Crous P."/>
            <person name="Smith M.E."/>
        </authorList>
    </citation>
    <scope>NUCLEOTIDE SEQUENCE</scope>
    <source>
        <strain evidence="6">NBRC 105414</strain>
    </source>
</reference>
<feature type="active site" description="Charge relay system" evidence="4">
    <location>
        <position position="204"/>
    </location>
</feature>
<proteinExistence type="inferred from homology"/>
<feature type="active site" description="Charge relay system" evidence="4">
    <location>
        <position position="364"/>
    </location>
</feature>
<dbReference type="GO" id="GO:0047372">
    <property type="term" value="F:monoacylglycerol lipase activity"/>
    <property type="evidence" value="ECO:0007669"/>
    <property type="project" value="TreeGrafter"/>
</dbReference>
<dbReference type="PANTHER" id="PTHR10794:SF63">
    <property type="entry name" value="ALPHA_BETA HYDROLASE 1, ISOFORM A"/>
    <property type="match status" value="1"/>
</dbReference>
<dbReference type="InterPro" id="IPR029058">
    <property type="entry name" value="AB_hydrolase_fold"/>
</dbReference>
<dbReference type="PANTHER" id="PTHR10794">
    <property type="entry name" value="ABHYDROLASE DOMAIN-CONTAINING PROTEIN"/>
    <property type="match status" value="1"/>
</dbReference>
<comment type="caution">
    <text evidence="6">The sequence shown here is derived from an EMBL/GenBank/DDBJ whole genome shotgun (WGS) entry which is preliminary data.</text>
</comment>
<dbReference type="PIRSF" id="PIRSF005211">
    <property type="entry name" value="Ab_hydro_YheT"/>
    <property type="match status" value="1"/>
</dbReference>
<accession>A0A9W8H5U5</accession>
<evidence type="ECO:0000313" key="7">
    <source>
        <dbReference type="Proteomes" id="UP001140217"/>
    </source>
</evidence>
<dbReference type="Pfam" id="PF00561">
    <property type="entry name" value="Abhydrolase_1"/>
    <property type="match status" value="1"/>
</dbReference>
<keyword evidence="2" id="KW-0719">Serine esterase</keyword>
<dbReference type="OrthoDB" id="5954035at2759"/>
<evidence type="ECO:0000256" key="3">
    <source>
        <dbReference type="ARBA" id="ARBA00022801"/>
    </source>
</evidence>
<keyword evidence="3" id="KW-0378">Hydrolase</keyword>
<dbReference type="PROSITE" id="PS01133">
    <property type="entry name" value="UPF0017"/>
    <property type="match status" value="1"/>
</dbReference>